<evidence type="ECO:0000313" key="3">
    <source>
        <dbReference type="EMBL" id="OGY22733.1"/>
    </source>
</evidence>
<dbReference type="InterPro" id="IPR050194">
    <property type="entry name" value="Glycosyltransferase_grp1"/>
</dbReference>
<comment type="caution">
    <text evidence="3">The sequence shown here is derived from an EMBL/GenBank/DDBJ whole genome shotgun (WGS) entry which is preliminary data.</text>
</comment>
<organism evidence="3 4">
    <name type="scientific">Candidatus Woykebacteria bacterium GWB1_45_5</name>
    <dbReference type="NCBI Taxonomy" id="1802592"/>
    <lineage>
        <taxon>Bacteria</taxon>
        <taxon>Candidatus Woykeibacteriota</taxon>
    </lineage>
</organism>
<evidence type="ECO:0000259" key="2">
    <source>
        <dbReference type="Pfam" id="PF13439"/>
    </source>
</evidence>
<evidence type="ECO:0000313" key="4">
    <source>
        <dbReference type="Proteomes" id="UP000178493"/>
    </source>
</evidence>
<sequence length="421" mass="47250">MKIGFFTDGYLPQPNGVATSVAASAKALRDRGHNVYIVAPKEPGYKDLEAGVFRLTSIKVSNRPPVRLSLSLPEKPLREVLKIDFDIIHGHDGGTSTLLGWEIAKLKNIPFVGTYHTLWNRYTHYILKGKLIRPKVMEVASRVFASLCDYLVVPTKRVKEELLTYGVRKPIVVIPSGLDLSLFKAAPKGFLRKKFGLGAKKKILLYVGRLGQEKSIDFLLEVFKEIFEKEKDVYLVLIGDGPERKNLEQLAKKLKIADETIFTGFIDSKKIPKVYADGDIFVYSSKTETQGLVVVEALVSGLPVVALNDPAFQGVVENGKNGFLVSENSAEFANKIRQLLADKELRDKFSSTAKLAAKKFSAKETAEKLELLYQKVIAEHRAKKFVKFRTKIADLRSFFDLTERMNKLKNIISSYSQMKGF</sequence>
<dbReference type="Gene3D" id="3.40.50.2000">
    <property type="entry name" value="Glycogen Phosphorylase B"/>
    <property type="match status" value="2"/>
</dbReference>
<proteinExistence type="predicted"/>
<gene>
    <name evidence="3" type="ORF">A2126_04845</name>
</gene>
<reference evidence="3 4" key="1">
    <citation type="journal article" date="2016" name="Nat. Commun.">
        <title>Thousands of microbial genomes shed light on interconnected biogeochemical processes in an aquifer system.</title>
        <authorList>
            <person name="Anantharaman K."/>
            <person name="Brown C.T."/>
            <person name="Hug L.A."/>
            <person name="Sharon I."/>
            <person name="Castelle C.J."/>
            <person name="Probst A.J."/>
            <person name="Thomas B.C."/>
            <person name="Singh A."/>
            <person name="Wilkins M.J."/>
            <person name="Karaoz U."/>
            <person name="Brodie E.L."/>
            <person name="Williams K.H."/>
            <person name="Hubbard S.S."/>
            <person name="Banfield J.F."/>
        </authorList>
    </citation>
    <scope>NUCLEOTIDE SEQUENCE [LARGE SCALE GENOMIC DNA]</scope>
</reference>
<dbReference type="PANTHER" id="PTHR45947">
    <property type="entry name" value="SULFOQUINOVOSYL TRANSFERASE SQD2"/>
    <property type="match status" value="1"/>
</dbReference>
<dbReference type="Pfam" id="PF13439">
    <property type="entry name" value="Glyco_transf_4"/>
    <property type="match status" value="1"/>
</dbReference>
<dbReference type="EMBL" id="MHCO01000045">
    <property type="protein sequence ID" value="OGY22733.1"/>
    <property type="molecule type" value="Genomic_DNA"/>
</dbReference>
<dbReference type="InterPro" id="IPR001296">
    <property type="entry name" value="Glyco_trans_1"/>
</dbReference>
<protein>
    <recommendedName>
        <fullName evidence="5">Glycosyl transferase family 1</fullName>
    </recommendedName>
</protein>
<dbReference type="Pfam" id="PF00534">
    <property type="entry name" value="Glycos_transf_1"/>
    <property type="match status" value="1"/>
</dbReference>
<dbReference type="CDD" id="cd03817">
    <property type="entry name" value="GT4_UGDG-like"/>
    <property type="match status" value="1"/>
</dbReference>
<evidence type="ECO:0000259" key="1">
    <source>
        <dbReference type="Pfam" id="PF00534"/>
    </source>
</evidence>
<dbReference type="AlphaFoldDB" id="A0A1G1W533"/>
<dbReference type="Proteomes" id="UP000178493">
    <property type="component" value="Unassembled WGS sequence"/>
</dbReference>
<dbReference type="InterPro" id="IPR028098">
    <property type="entry name" value="Glyco_trans_4-like_N"/>
</dbReference>
<dbReference type="GO" id="GO:0016757">
    <property type="term" value="F:glycosyltransferase activity"/>
    <property type="evidence" value="ECO:0007669"/>
    <property type="project" value="InterPro"/>
</dbReference>
<feature type="domain" description="Glycosyltransferase subfamily 4-like N-terminal" evidence="2">
    <location>
        <begin position="15"/>
        <end position="181"/>
    </location>
</feature>
<accession>A0A1G1W533</accession>
<evidence type="ECO:0008006" key="5">
    <source>
        <dbReference type="Google" id="ProtNLM"/>
    </source>
</evidence>
<dbReference type="SUPFAM" id="SSF53756">
    <property type="entry name" value="UDP-Glycosyltransferase/glycogen phosphorylase"/>
    <property type="match status" value="1"/>
</dbReference>
<feature type="domain" description="Glycosyl transferase family 1" evidence="1">
    <location>
        <begin position="190"/>
        <end position="354"/>
    </location>
</feature>
<dbReference type="PANTHER" id="PTHR45947:SF3">
    <property type="entry name" value="SULFOQUINOVOSYL TRANSFERASE SQD2"/>
    <property type="match status" value="1"/>
</dbReference>
<name>A0A1G1W533_9BACT</name>